<dbReference type="InterPro" id="IPR003598">
    <property type="entry name" value="Ig_sub2"/>
</dbReference>
<feature type="domain" description="Ig-like" evidence="5">
    <location>
        <begin position="118"/>
        <end position="205"/>
    </location>
</feature>
<dbReference type="GO" id="GO:0005178">
    <property type="term" value="F:integrin binding"/>
    <property type="evidence" value="ECO:0007669"/>
    <property type="project" value="InterPro"/>
</dbReference>
<keyword evidence="2" id="KW-0393">Immunoglobulin domain</keyword>
<dbReference type="SMART" id="SM00408">
    <property type="entry name" value="IGc2"/>
    <property type="match status" value="2"/>
</dbReference>
<keyword evidence="3" id="KW-0812">Transmembrane</keyword>
<dbReference type="GO" id="GO:0007155">
    <property type="term" value="P:cell adhesion"/>
    <property type="evidence" value="ECO:0007669"/>
    <property type="project" value="InterPro"/>
</dbReference>
<keyword evidence="4" id="KW-0732">Signal</keyword>
<dbReference type="PANTHER" id="PTHR13771">
    <property type="entry name" value="INTERCELLULAR ADHESION MOLECULE"/>
    <property type="match status" value="1"/>
</dbReference>
<feature type="chain" id="PRO_5043529209" description="Ig-like domain-containing protein" evidence="4">
    <location>
        <begin position="28"/>
        <end position="374"/>
    </location>
</feature>
<comment type="caution">
    <text evidence="6">The sequence shown here is derived from an EMBL/GenBank/DDBJ whole genome shotgun (WGS) entry which is preliminary data.</text>
</comment>
<evidence type="ECO:0000256" key="1">
    <source>
        <dbReference type="ARBA" id="ARBA00023157"/>
    </source>
</evidence>
<feature type="domain" description="Ig-like" evidence="5">
    <location>
        <begin position="230"/>
        <end position="311"/>
    </location>
</feature>
<dbReference type="FunFam" id="2.60.40.10:FF:000032">
    <property type="entry name" value="palladin isoform X1"/>
    <property type="match status" value="1"/>
</dbReference>
<feature type="transmembrane region" description="Helical" evidence="3">
    <location>
        <begin position="316"/>
        <end position="342"/>
    </location>
</feature>
<dbReference type="InterPro" id="IPR007110">
    <property type="entry name" value="Ig-like_dom"/>
</dbReference>
<dbReference type="EMBL" id="JADWDJ010000007">
    <property type="protein sequence ID" value="KAG5278355.1"/>
    <property type="molecule type" value="Genomic_DNA"/>
</dbReference>
<evidence type="ECO:0000313" key="7">
    <source>
        <dbReference type="Proteomes" id="UP000823561"/>
    </source>
</evidence>
<keyword evidence="3" id="KW-1133">Transmembrane helix</keyword>
<dbReference type="SUPFAM" id="SSF48726">
    <property type="entry name" value="Immunoglobulin"/>
    <property type="match status" value="2"/>
</dbReference>
<dbReference type="InterPro" id="IPR013783">
    <property type="entry name" value="Ig-like_fold"/>
</dbReference>
<evidence type="ECO:0000256" key="2">
    <source>
        <dbReference type="ARBA" id="ARBA00023319"/>
    </source>
</evidence>
<dbReference type="Pfam" id="PF13927">
    <property type="entry name" value="Ig_3"/>
    <property type="match status" value="1"/>
</dbReference>
<gene>
    <name evidence="6" type="ORF">AALO_G00098060</name>
</gene>
<reference evidence="6" key="1">
    <citation type="submission" date="2020-10" db="EMBL/GenBank/DDBJ databases">
        <title>Chromosome-scale genome assembly of the Allis shad, Alosa alosa.</title>
        <authorList>
            <person name="Margot Z."/>
            <person name="Christophe K."/>
            <person name="Cabau C."/>
            <person name="Louis A."/>
            <person name="Berthelot C."/>
            <person name="Parey E."/>
            <person name="Roest Crollius H."/>
            <person name="Montfort J."/>
            <person name="Robinson-Rechavi M."/>
            <person name="Bucao C."/>
            <person name="Bouchez O."/>
            <person name="Gislard M."/>
            <person name="Lluch J."/>
            <person name="Milhes M."/>
            <person name="Lampietro C."/>
            <person name="Lopez Roques C."/>
            <person name="Donnadieu C."/>
            <person name="Braasch I."/>
            <person name="Desvignes T."/>
            <person name="Postlethwait J."/>
            <person name="Bobe J."/>
            <person name="Guiguen Y."/>
        </authorList>
    </citation>
    <scope>NUCLEOTIDE SEQUENCE</scope>
    <source>
        <strain evidence="6">M-15738</strain>
        <tissue evidence="6">Blood</tissue>
    </source>
</reference>
<dbReference type="InterPro" id="IPR036179">
    <property type="entry name" value="Ig-like_dom_sf"/>
</dbReference>
<proteinExistence type="predicted"/>
<dbReference type="InterPro" id="IPR003599">
    <property type="entry name" value="Ig_sub"/>
</dbReference>
<dbReference type="Gene3D" id="2.60.40.10">
    <property type="entry name" value="Immunoglobulins"/>
    <property type="match status" value="3"/>
</dbReference>
<feature type="signal peptide" evidence="4">
    <location>
        <begin position="1"/>
        <end position="27"/>
    </location>
</feature>
<evidence type="ECO:0000259" key="5">
    <source>
        <dbReference type="PROSITE" id="PS50835"/>
    </source>
</evidence>
<accession>A0AAV6GTT0</accession>
<name>A0AAV6GTT0_9TELE</name>
<evidence type="ECO:0000313" key="6">
    <source>
        <dbReference type="EMBL" id="KAG5278355.1"/>
    </source>
</evidence>
<protein>
    <recommendedName>
        <fullName evidence="5">Ig-like domain-containing protein</fullName>
    </recommendedName>
</protein>
<dbReference type="PROSITE" id="PS50835">
    <property type="entry name" value="IG_LIKE"/>
    <property type="match status" value="2"/>
</dbReference>
<dbReference type="AlphaFoldDB" id="A0AAV6GTT0"/>
<evidence type="ECO:0000256" key="3">
    <source>
        <dbReference type="SAM" id="Phobius"/>
    </source>
</evidence>
<keyword evidence="7" id="KW-1185">Reference proteome</keyword>
<dbReference type="InterPro" id="IPR047012">
    <property type="entry name" value="ICAM_VCAM"/>
</dbReference>
<dbReference type="PANTHER" id="PTHR13771:SF9">
    <property type="entry name" value="INTERCELLULAR ADHESION MOLECULE 5"/>
    <property type="match status" value="1"/>
</dbReference>
<keyword evidence="1" id="KW-1015">Disulfide bond</keyword>
<dbReference type="Proteomes" id="UP000823561">
    <property type="component" value="Chromosome 7"/>
</dbReference>
<keyword evidence="3" id="KW-0472">Membrane</keyword>
<sequence>MMGYVTLSGGLLWAAQLLALLVMTVAGNYCTGKNPVIDPPALVVKFGSPATATCRTEYNADLIGWEATMGGTNKENAQQLVWNVSSITDWSLKGGITCFVSTDEQCTTHLPVTIYKIPENVDLVIHNAGPLVEEHTYWLECEVQSVAPVNNLTVIWFRGDSKLEQSDFTQFNIVGDRDQNVTVRANLSITASREDNRASYSCAAQLDLNTPEPIPNNRSNSILLEVLYEPTIVSPSEDVSLTEGDRLELNCTADANPSPTYEWRRDNKTLENISSSSSTLLIESVEMDSAGVYECIVSNTQGKVSVKMTVAVWRNYLTWIAILVAIAILVLLAVFIGIYCTYHKKNKTGAYILAKFKGGNSQNEQVAHTNGNTA</sequence>
<organism evidence="6 7">
    <name type="scientific">Alosa alosa</name>
    <name type="common">allis shad</name>
    <dbReference type="NCBI Taxonomy" id="278164"/>
    <lineage>
        <taxon>Eukaryota</taxon>
        <taxon>Metazoa</taxon>
        <taxon>Chordata</taxon>
        <taxon>Craniata</taxon>
        <taxon>Vertebrata</taxon>
        <taxon>Euteleostomi</taxon>
        <taxon>Actinopterygii</taxon>
        <taxon>Neopterygii</taxon>
        <taxon>Teleostei</taxon>
        <taxon>Clupei</taxon>
        <taxon>Clupeiformes</taxon>
        <taxon>Clupeoidei</taxon>
        <taxon>Clupeidae</taxon>
        <taxon>Alosa</taxon>
    </lineage>
</organism>
<evidence type="ECO:0000256" key="4">
    <source>
        <dbReference type="SAM" id="SignalP"/>
    </source>
</evidence>
<dbReference type="SMART" id="SM00409">
    <property type="entry name" value="IG"/>
    <property type="match status" value="2"/>
</dbReference>